<name>A0A0V8RV93_PYROC</name>
<dbReference type="Proteomes" id="UP000053352">
    <property type="component" value="Unassembled WGS sequence"/>
</dbReference>
<dbReference type="AlphaFoldDB" id="A0A0V8RV93"/>
<keyword evidence="1" id="KW-0812">Transmembrane</keyword>
<protein>
    <submittedName>
        <fullName evidence="2">Uncharacterized protein</fullName>
    </submittedName>
</protein>
<organism evidence="2 3">
    <name type="scientific">Pyrodictium occultum</name>
    <dbReference type="NCBI Taxonomy" id="2309"/>
    <lineage>
        <taxon>Archaea</taxon>
        <taxon>Thermoproteota</taxon>
        <taxon>Thermoprotei</taxon>
        <taxon>Desulfurococcales</taxon>
        <taxon>Pyrodictiaceae</taxon>
        <taxon>Pyrodictium</taxon>
    </lineage>
</organism>
<reference evidence="2 3" key="1">
    <citation type="submission" date="2015-11" db="EMBL/GenBank/DDBJ databases">
        <title>Genome sequence of Pyrodictium occultum PL-19, a marine hyperthermophilic archaeon isolated from Volcano, Italy.</title>
        <authorList>
            <person name="Utturkar S."/>
            <person name="Huber H."/>
            <person name="Leptihn S."/>
            <person name="Brown S."/>
            <person name="Stetter K.O."/>
            <person name="Podar M."/>
        </authorList>
    </citation>
    <scope>NUCLEOTIDE SEQUENCE [LARGE SCALE GENOMIC DNA]</scope>
    <source>
        <strain evidence="2 3">PL-19</strain>
    </source>
</reference>
<keyword evidence="1" id="KW-1133">Transmembrane helix</keyword>
<sequence>MAAWVNEPLALGYVALLLTAAAVVAYMSIATVRRRREAGRRIVTVLRCLSCDGVVKRGFREGDYVGKIVDEECPVCGGKMVIEAIYEEKAEPISNKILWG</sequence>
<dbReference type="STRING" id="2309.CF15_03960"/>
<accession>A0A0V8RV93</accession>
<dbReference type="RefSeq" id="WP_058370635.1">
    <property type="nucleotide sequence ID" value="NZ_LNTB01000001.1"/>
</dbReference>
<keyword evidence="1" id="KW-0472">Membrane</keyword>
<feature type="transmembrane region" description="Helical" evidence="1">
    <location>
        <begin position="12"/>
        <end position="32"/>
    </location>
</feature>
<dbReference type="OrthoDB" id="1011at2157"/>
<comment type="caution">
    <text evidence="2">The sequence shown here is derived from an EMBL/GenBank/DDBJ whole genome shotgun (WGS) entry which is preliminary data.</text>
</comment>
<proteinExistence type="predicted"/>
<gene>
    <name evidence="2" type="ORF">CF15_03960</name>
</gene>
<evidence type="ECO:0000313" key="3">
    <source>
        <dbReference type="Proteomes" id="UP000053352"/>
    </source>
</evidence>
<dbReference type="EMBL" id="LNTB01000001">
    <property type="protein sequence ID" value="KSW11955.1"/>
    <property type="molecule type" value="Genomic_DNA"/>
</dbReference>
<keyword evidence="3" id="KW-1185">Reference proteome</keyword>
<evidence type="ECO:0000256" key="1">
    <source>
        <dbReference type="SAM" id="Phobius"/>
    </source>
</evidence>
<evidence type="ECO:0000313" key="2">
    <source>
        <dbReference type="EMBL" id="KSW11955.1"/>
    </source>
</evidence>